<evidence type="ECO:0000256" key="11">
    <source>
        <dbReference type="SAM" id="MobiDB-lite"/>
    </source>
</evidence>
<feature type="transmembrane region" description="Helical" evidence="12">
    <location>
        <begin position="1290"/>
        <end position="1310"/>
    </location>
</feature>
<evidence type="ECO:0000313" key="14">
    <source>
        <dbReference type="EMBL" id="RKP27439.1"/>
    </source>
</evidence>
<feature type="transmembrane region" description="Helical" evidence="12">
    <location>
        <begin position="303"/>
        <end position="325"/>
    </location>
</feature>
<organism evidence="14 15">
    <name type="scientific">Syncephalis pseudoplumigaleata</name>
    <dbReference type="NCBI Taxonomy" id="1712513"/>
    <lineage>
        <taxon>Eukaryota</taxon>
        <taxon>Fungi</taxon>
        <taxon>Fungi incertae sedis</taxon>
        <taxon>Zoopagomycota</taxon>
        <taxon>Zoopagomycotina</taxon>
        <taxon>Zoopagomycetes</taxon>
        <taxon>Zoopagales</taxon>
        <taxon>Piptocephalidaceae</taxon>
        <taxon>Syncephalis</taxon>
    </lineage>
</organism>
<evidence type="ECO:0000256" key="8">
    <source>
        <dbReference type="ARBA" id="ARBA00022967"/>
    </source>
</evidence>
<dbReference type="PRINTS" id="PR00119">
    <property type="entry name" value="CATATPASE"/>
</dbReference>
<proteinExistence type="inferred from homology"/>
<feature type="domain" description="P-type ATPase A" evidence="13">
    <location>
        <begin position="520"/>
        <end position="650"/>
    </location>
</feature>
<dbReference type="NCBIfam" id="TIGR01494">
    <property type="entry name" value="ATPase_P-type"/>
    <property type="match status" value="1"/>
</dbReference>
<feature type="transmembrane region" description="Helical" evidence="12">
    <location>
        <begin position="667"/>
        <end position="688"/>
    </location>
</feature>
<keyword evidence="5" id="KW-0547">Nucleotide-binding</keyword>
<keyword evidence="8" id="KW-1278">Translocase</keyword>
<keyword evidence="4" id="KW-0479">Metal-binding</keyword>
<dbReference type="Gene3D" id="3.40.1110.10">
    <property type="entry name" value="Calcium-transporting ATPase, cytoplasmic domain N"/>
    <property type="match status" value="1"/>
</dbReference>
<comment type="similarity">
    <text evidence="2">Belongs to the cation transport ATPase (P-type) (TC 3.A.3) family. Type V subfamily.</text>
</comment>
<comment type="subcellular location">
    <subcellularLocation>
        <location evidence="1">Membrane</location>
        <topology evidence="1">Multi-pass membrane protein</topology>
    </subcellularLocation>
</comment>
<dbReference type="InterPro" id="IPR023299">
    <property type="entry name" value="ATPase_P-typ_cyto_dom_N"/>
</dbReference>
<dbReference type="GO" id="GO:0140358">
    <property type="term" value="F:P-type transmembrane transporter activity"/>
    <property type="evidence" value="ECO:0007669"/>
    <property type="project" value="InterPro"/>
</dbReference>
<dbReference type="PROSITE" id="PS01229">
    <property type="entry name" value="COF_2"/>
    <property type="match status" value="1"/>
</dbReference>
<keyword evidence="15" id="KW-1185">Reference proteome</keyword>
<dbReference type="InterPro" id="IPR023298">
    <property type="entry name" value="ATPase_P-typ_TM_dom_sf"/>
</dbReference>
<dbReference type="SFLD" id="SFLDG00002">
    <property type="entry name" value="C1.7:_P-type_atpase_like"/>
    <property type="match status" value="1"/>
</dbReference>
<keyword evidence="10 12" id="KW-0472">Membrane</keyword>
<dbReference type="InterPro" id="IPR008250">
    <property type="entry name" value="ATPase_P-typ_transduc_dom_A_sf"/>
</dbReference>
<evidence type="ECO:0000256" key="10">
    <source>
        <dbReference type="ARBA" id="ARBA00023136"/>
    </source>
</evidence>
<gene>
    <name evidence="14" type="ORF">SYNPS1DRAFT_32456</name>
</gene>
<evidence type="ECO:0000256" key="5">
    <source>
        <dbReference type="ARBA" id="ARBA00022741"/>
    </source>
</evidence>
<dbReference type="OrthoDB" id="48943at2759"/>
<feature type="transmembrane region" description="Helical" evidence="12">
    <location>
        <begin position="1198"/>
        <end position="1218"/>
    </location>
</feature>
<dbReference type="SUPFAM" id="SSF81660">
    <property type="entry name" value="Metal cation-transporting ATPase, ATP-binding domain N"/>
    <property type="match status" value="1"/>
</dbReference>
<reference evidence="15" key="1">
    <citation type="journal article" date="2018" name="Nat. Microbiol.">
        <title>Leveraging single-cell genomics to expand the fungal tree of life.</title>
        <authorList>
            <person name="Ahrendt S.R."/>
            <person name="Quandt C.A."/>
            <person name="Ciobanu D."/>
            <person name="Clum A."/>
            <person name="Salamov A."/>
            <person name="Andreopoulos B."/>
            <person name="Cheng J.F."/>
            <person name="Woyke T."/>
            <person name="Pelin A."/>
            <person name="Henrissat B."/>
            <person name="Reynolds N.K."/>
            <person name="Benny G.L."/>
            <person name="Smith M.E."/>
            <person name="James T.Y."/>
            <person name="Grigoriev I.V."/>
        </authorList>
    </citation>
    <scope>NUCLEOTIDE SEQUENCE [LARGE SCALE GENOMIC DNA]</scope>
    <source>
        <strain evidence="15">Benny S71-1</strain>
    </source>
</reference>
<dbReference type="InterPro" id="IPR001757">
    <property type="entry name" value="P_typ_ATPase"/>
</dbReference>
<name>A0A4V1J261_9FUNG</name>
<keyword evidence="6" id="KW-0067">ATP-binding</keyword>
<dbReference type="InterPro" id="IPR018303">
    <property type="entry name" value="ATPase_P-typ_P_site"/>
</dbReference>
<keyword evidence="9 12" id="KW-1133">Transmembrane helix</keyword>
<dbReference type="Gene3D" id="3.40.50.1000">
    <property type="entry name" value="HAD superfamily/HAD-like"/>
    <property type="match status" value="1"/>
</dbReference>
<evidence type="ECO:0000256" key="6">
    <source>
        <dbReference type="ARBA" id="ARBA00022840"/>
    </source>
</evidence>
<dbReference type="GO" id="GO:0016020">
    <property type="term" value="C:membrane"/>
    <property type="evidence" value="ECO:0007669"/>
    <property type="project" value="UniProtKB-SubCell"/>
</dbReference>
<dbReference type="InterPro" id="IPR044492">
    <property type="entry name" value="P_typ_ATPase_HD_dom"/>
</dbReference>
<evidence type="ECO:0000313" key="15">
    <source>
        <dbReference type="Proteomes" id="UP000278143"/>
    </source>
</evidence>
<evidence type="ECO:0000256" key="1">
    <source>
        <dbReference type="ARBA" id="ARBA00004141"/>
    </source>
</evidence>
<dbReference type="InterPro" id="IPR006544">
    <property type="entry name" value="P-type_TPase_V"/>
</dbReference>
<evidence type="ECO:0000256" key="2">
    <source>
        <dbReference type="ARBA" id="ARBA00006000"/>
    </source>
</evidence>
<feature type="region of interest" description="Disordered" evidence="11">
    <location>
        <begin position="195"/>
        <end position="242"/>
    </location>
</feature>
<dbReference type="SFLD" id="SFLDS00003">
    <property type="entry name" value="Haloacid_Dehalogenase"/>
    <property type="match status" value="1"/>
</dbReference>
<dbReference type="PANTHER" id="PTHR45630">
    <property type="entry name" value="CATION-TRANSPORTING ATPASE-RELATED"/>
    <property type="match status" value="1"/>
</dbReference>
<protein>
    <recommendedName>
        <fullName evidence="13">P-type ATPase A domain-containing protein</fullName>
    </recommendedName>
</protein>
<feature type="compositionally biased region" description="Low complexity" evidence="11">
    <location>
        <begin position="229"/>
        <end position="238"/>
    </location>
</feature>
<dbReference type="InterPro" id="IPR023214">
    <property type="entry name" value="HAD_sf"/>
</dbReference>
<dbReference type="InterPro" id="IPR059000">
    <property type="entry name" value="ATPase_P-type_domA"/>
</dbReference>
<dbReference type="GO" id="GO:0005524">
    <property type="term" value="F:ATP binding"/>
    <property type="evidence" value="ECO:0007669"/>
    <property type="project" value="UniProtKB-KW"/>
</dbReference>
<feature type="transmembrane region" description="Helical" evidence="12">
    <location>
        <begin position="694"/>
        <end position="716"/>
    </location>
</feature>
<dbReference type="PANTHER" id="PTHR45630:SF11">
    <property type="entry name" value="CATION-TRANSPORTING P-TYPE ATPASE N-TERMINAL DOMAIN-CONTAINING PROTEIN"/>
    <property type="match status" value="1"/>
</dbReference>
<dbReference type="SUPFAM" id="SSF81653">
    <property type="entry name" value="Calcium ATPase, transduction domain A"/>
    <property type="match status" value="1"/>
</dbReference>
<dbReference type="NCBIfam" id="TIGR01657">
    <property type="entry name" value="P-ATPase-V"/>
    <property type="match status" value="1"/>
</dbReference>
<dbReference type="SFLD" id="SFLDF00027">
    <property type="entry name" value="p-type_atpase"/>
    <property type="match status" value="1"/>
</dbReference>
<evidence type="ECO:0000256" key="4">
    <source>
        <dbReference type="ARBA" id="ARBA00022723"/>
    </source>
</evidence>
<dbReference type="Pfam" id="PF00122">
    <property type="entry name" value="E1-E2_ATPase"/>
    <property type="match status" value="1"/>
</dbReference>
<keyword evidence="7" id="KW-0460">Magnesium</keyword>
<dbReference type="InterPro" id="IPR036412">
    <property type="entry name" value="HAD-like_sf"/>
</dbReference>
<sequence>MAIPAFNKVNSVDAAGRTCPRLPARNQACPLLCVPNPQQDCPEPVRPVCASNEMFCGDGTCRKSCRGIVNACACGEPSSTDPAVRHYQPCMADQVTHLPLLDPNRRQNQTLTACAADLQLDPTRIGTAIGRPLTAEAPVHAWLQCPPRPPPQFTYTEATFIAVYVYVGVVVALLTGWHLYKRVYEARVNTPWLSRKAKTRHQQQQQQQQQQHTSPHDAKRKETKDTSDHSSTTTAPSTLDTNRSDIDSDCQFRGYRRSVMGQLAFAILHLTTLVFFLILAIIVVDYYGLVTGVSYGVMLSSDLSSAVFVALWHVLAVWLVVLNLLHSQLSNYFRLGTTLSQAHFVRVAKPHPATSMLDIDGSAADATSWVNRTMHIMNRTVPMQTTRDGLKYFEFQCTRYVPDAATGQFMPYCHYLGSTYGELRKHIDGLSATRSTELRDLVGWNFIRVHVPSFPVALLEEFRAFFYIYQVMCLWVWYYFAYANVAIVQTVVILVSALVKVAIRLHSNRKVKKLAEHRDVCRVYRDRQWHDDVSTTDLVPGDIIDVTAAVNRTMPCDAALLTGEAMVNESALTGEPVPVRKSAVPSTGGEAHTAFKPYDTSKSMTLFAGTTVLQTIAPESGRDAGGHGAVVAALVIATGTATDKGKLVRKILFPSPVSFIFNEHIRLVFCVLLLWGVVCFGLTIWLMGRGNIGGWFYGLFVISYIMSPLLPASLVVGQSVAAARLRHKQIVCVDLPRVVMAGKVQVFCFDKTGTLTEEGLDYYGMHAAIARDGDGGDGDDDKNGKGDAMVVATREAQVERLPRLLQMALAACHSVTTVNGEMVGNPVDVEQFRVTGWSWSTSEAAPSGDVNQFTPPASFPRTQDAAVHVVKRYDFVRARASMSVVVQDPLDQHLHVFVKGSFERVKAMSRPASLPERIDEQVSQYAAEGCYVLAIAHRDLGPVSPAAMDDMSQDDLEHGGDFQGLLLFKNQLKPDTADAIAELKRGSTRTVMVTGDHALTGIYIARQCGILPAETRVLLADVAPSTGALYWHDPNDDQRDGCVGDIRAMLTNDKARDASPLELAVTGKAFGLLCQTGEMRDLLPHTRIFARMTPDDKVQCVQLHMERAITAMCGDGGNDCGALRAAHCGLALGNADASIVSPFSTRLSSIHCCVELLRQGRAALASSFAGYKFLITYGEIMAFRGLMQAYFSVVMSQWVYILIDNIVTICLSFALTQAKPARRLAALRPTARLFGPQTLASVFGQVLVNMAFLFGAYGLLFRQSWFRCREFDGTTVDNTKWWLMGDNFEAPIIACMSLFQFLAAAFAYNFGHRFRQSWWRNWRLLIVWLAVYVFISFLVLADPNRVGCLFRMNCGDADVLEEQGYPRPDWFIERYNSPLGHNVYPAAFRWKLWGLAQANLVAIIIYERLGVLGPLRDWILRRHAAPSASARPQWTP</sequence>
<evidence type="ECO:0000259" key="13">
    <source>
        <dbReference type="Pfam" id="PF00122"/>
    </source>
</evidence>
<evidence type="ECO:0000256" key="7">
    <source>
        <dbReference type="ARBA" id="ARBA00022842"/>
    </source>
</evidence>
<feature type="compositionally biased region" description="Basic and acidic residues" evidence="11">
    <location>
        <begin position="214"/>
        <end position="228"/>
    </location>
</feature>
<dbReference type="GO" id="GO:0046872">
    <property type="term" value="F:metal ion binding"/>
    <property type="evidence" value="ECO:0007669"/>
    <property type="project" value="UniProtKB-KW"/>
</dbReference>
<feature type="transmembrane region" description="Helical" evidence="12">
    <location>
        <begin position="263"/>
        <end position="283"/>
    </location>
</feature>
<keyword evidence="3 12" id="KW-0812">Transmembrane</keyword>
<accession>A0A4V1J261</accession>
<dbReference type="SUPFAM" id="SSF81665">
    <property type="entry name" value="Calcium ATPase, transmembrane domain M"/>
    <property type="match status" value="1"/>
</dbReference>
<dbReference type="GO" id="GO:0016887">
    <property type="term" value="F:ATP hydrolysis activity"/>
    <property type="evidence" value="ECO:0007669"/>
    <property type="project" value="InterPro"/>
</dbReference>
<dbReference type="Proteomes" id="UP000278143">
    <property type="component" value="Unassembled WGS sequence"/>
</dbReference>
<feature type="transmembrane region" description="Helical" evidence="12">
    <location>
        <begin position="1239"/>
        <end position="1260"/>
    </location>
</feature>
<evidence type="ECO:0000256" key="3">
    <source>
        <dbReference type="ARBA" id="ARBA00022692"/>
    </source>
</evidence>
<evidence type="ECO:0000256" key="9">
    <source>
        <dbReference type="ARBA" id="ARBA00022989"/>
    </source>
</evidence>
<feature type="compositionally biased region" description="Low complexity" evidence="11">
    <location>
        <begin position="202"/>
        <end position="211"/>
    </location>
</feature>
<evidence type="ECO:0000256" key="12">
    <source>
        <dbReference type="SAM" id="Phobius"/>
    </source>
</evidence>
<dbReference type="EMBL" id="KZ989206">
    <property type="protein sequence ID" value="RKP27439.1"/>
    <property type="molecule type" value="Genomic_DNA"/>
</dbReference>
<dbReference type="SUPFAM" id="SSF56784">
    <property type="entry name" value="HAD-like"/>
    <property type="match status" value="1"/>
</dbReference>
<dbReference type="Gene3D" id="2.70.150.10">
    <property type="entry name" value="Calcium-transporting ATPase, cytoplasmic transduction domain A"/>
    <property type="match status" value="1"/>
</dbReference>
<dbReference type="GO" id="GO:0019829">
    <property type="term" value="F:ATPase-coupled monoatomic cation transmembrane transporter activity"/>
    <property type="evidence" value="ECO:0007669"/>
    <property type="project" value="TreeGrafter"/>
</dbReference>
<feature type="transmembrane region" description="Helical" evidence="12">
    <location>
        <begin position="158"/>
        <end position="180"/>
    </location>
</feature>
<feature type="transmembrane region" description="Helical" evidence="12">
    <location>
        <begin position="1322"/>
        <end position="1341"/>
    </location>
</feature>
<dbReference type="PROSITE" id="PS00154">
    <property type="entry name" value="ATPASE_E1_E2"/>
    <property type="match status" value="1"/>
</dbReference>